<keyword evidence="5" id="KW-0479">Metal-binding</keyword>
<dbReference type="PANTHER" id="PTHR21330">
    <property type="entry name" value="E3 SUMO-PROTEIN LIGASE NSE2"/>
    <property type="match status" value="1"/>
</dbReference>
<proteinExistence type="inferred from homology"/>
<dbReference type="GO" id="GO:0016925">
    <property type="term" value="P:protein sumoylation"/>
    <property type="evidence" value="ECO:0007669"/>
    <property type="project" value="TreeGrafter"/>
</dbReference>
<dbReference type="Gene3D" id="3.30.40.10">
    <property type="entry name" value="Zinc/RING finger domain, C3HC4 (zinc finger)"/>
    <property type="match status" value="1"/>
</dbReference>
<evidence type="ECO:0000313" key="12">
    <source>
        <dbReference type="EMBL" id="KAJ8908960.1"/>
    </source>
</evidence>
<dbReference type="AlphaFoldDB" id="A0AAV8V282"/>
<organism evidence="12 13">
    <name type="scientific">Rhodosorus marinus</name>
    <dbReference type="NCBI Taxonomy" id="101924"/>
    <lineage>
        <taxon>Eukaryota</taxon>
        <taxon>Rhodophyta</taxon>
        <taxon>Stylonematophyceae</taxon>
        <taxon>Stylonematales</taxon>
        <taxon>Stylonemataceae</taxon>
        <taxon>Rhodosorus</taxon>
    </lineage>
</organism>
<evidence type="ECO:0000313" key="13">
    <source>
        <dbReference type="Proteomes" id="UP001157974"/>
    </source>
</evidence>
<gene>
    <name evidence="12" type="ORF">NDN08_005660</name>
</gene>
<sequence>MEGYTRMGKSCETGWEEYNESLQMAKHFVVSWANLVAQDEGMSGVEKKAEGEQLKRKMDTYVAMEAYGRASLKAHQVMRQQLRDNLSMVEMEQTSAEALDELASSDMSQLFTRTVDYNLYRDQPTDKKVETLERLVSRMADDDLVVTQSTLDVNTTCPITGNEMVNPLRSTLCGHSYSREGIYAHIATMQKSREQALCPVSGCDQPVRKNALQRDVDMEIVLRQKKRLHANTAPEDEDVEDVE</sequence>
<dbReference type="GO" id="GO:0030915">
    <property type="term" value="C:Smc5-Smc6 complex"/>
    <property type="evidence" value="ECO:0007669"/>
    <property type="project" value="InterPro"/>
</dbReference>
<dbReference type="SUPFAM" id="SSF57850">
    <property type="entry name" value="RING/U-box"/>
    <property type="match status" value="1"/>
</dbReference>
<keyword evidence="6 10" id="KW-0863">Zinc-finger</keyword>
<evidence type="ECO:0000256" key="2">
    <source>
        <dbReference type="ARBA" id="ARBA00004718"/>
    </source>
</evidence>
<dbReference type="GO" id="GO:0005634">
    <property type="term" value="C:nucleus"/>
    <property type="evidence" value="ECO:0007669"/>
    <property type="project" value="UniProtKB-SubCell"/>
</dbReference>
<keyword evidence="13" id="KW-1185">Reference proteome</keyword>
<evidence type="ECO:0000256" key="8">
    <source>
        <dbReference type="ARBA" id="ARBA00022833"/>
    </source>
</evidence>
<keyword evidence="8" id="KW-0862">Zinc</keyword>
<dbReference type="Pfam" id="PF11789">
    <property type="entry name" value="zf-Nse"/>
    <property type="match status" value="1"/>
</dbReference>
<dbReference type="GO" id="GO:0000724">
    <property type="term" value="P:double-strand break repair via homologous recombination"/>
    <property type="evidence" value="ECO:0007669"/>
    <property type="project" value="InterPro"/>
</dbReference>
<dbReference type="PROSITE" id="PS51044">
    <property type="entry name" value="ZF_SP_RING"/>
    <property type="match status" value="1"/>
</dbReference>
<keyword evidence="9" id="KW-0539">Nucleus</keyword>
<feature type="domain" description="SP-RING-type" evidence="11">
    <location>
        <begin position="140"/>
        <end position="241"/>
    </location>
</feature>
<protein>
    <recommendedName>
        <fullName evidence="11">SP-RING-type domain-containing protein</fullName>
    </recommendedName>
</protein>
<evidence type="ECO:0000256" key="3">
    <source>
        <dbReference type="ARBA" id="ARBA00008212"/>
    </source>
</evidence>
<accession>A0AAV8V282</accession>
<dbReference type="EMBL" id="JAMWBK010000001">
    <property type="protein sequence ID" value="KAJ8908960.1"/>
    <property type="molecule type" value="Genomic_DNA"/>
</dbReference>
<comment type="similarity">
    <text evidence="3">Belongs to the NSE2 family.</text>
</comment>
<reference evidence="12 13" key="1">
    <citation type="journal article" date="2023" name="Nat. Commun.">
        <title>Origin of minicircular mitochondrial genomes in red algae.</title>
        <authorList>
            <person name="Lee Y."/>
            <person name="Cho C.H."/>
            <person name="Lee Y.M."/>
            <person name="Park S.I."/>
            <person name="Yang J.H."/>
            <person name="West J.A."/>
            <person name="Bhattacharya D."/>
            <person name="Yoon H.S."/>
        </authorList>
    </citation>
    <scope>NUCLEOTIDE SEQUENCE [LARGE SCALE GENOMIC DNA]</scope>
    <source>
        <strain evidence="12 13">CCMP1338</strain>
        <tissue evidence="12">Whole cell</tissue>
    </source>
</reference>
<evidence type="ECO:0000256" key="7">
    <source>
        <dbReference type="ARBA" id="ARBA00022786"/>
    </source>
</evidence>
<evidence type="ECO:0000256" key="10">
    <source>
        <dbReference type="PROSITE-ProRule" id="PRU00452"/>
    </source>
</evidence>
<dbReference type="InterPro" id="IPR004181">
    <property type="entry name" value="Znf_MIZ"/>
</dbReference>
<keyword evidence="4" id="KW-0808">Transferase</keyword>
<dbReference type="GO" id="GO:0008270">
    <property type="term" value="F:zinc ion binding"/>
    <property type="evidence" value="ECO:0007669"/>
    <property type="project" value="UniProtKB-KW"/>
</dbReference>
<dbReference type="PANTHER" id="PTHR21330:SF1">
    <property type="entry name" value="E3 SUMO-PROTEIN LIGASE NSE2"/>
    <property type="match status" value="1"/>
</dbReference>
<dbReference type="CDD" id="cd16651">
    <property type="entry name" value="SPL-RING_NSE2"/>
    <property type="match status" value="1"/>
</dbReference>
<evidence type="ECO:0000259" key="11">
    <source>
        <dbReference type="PROSITE" id="PS51044"/>
    </source>
</evidence>
<dbReference type="InterPro" id="IPR026846">
    <property type="entry name" value="Nse2(Mms21)"/>
</dbReference>
<evidence type="ECO:0000256" key="9">
    <source>
        <dbReference type="ARBA" id="ARBA00023242"/>
    </source>
</evidence>
<keyword evidence="7" id="KW-0833">Ubl conjugation pathway</keyword>
<evidence type="ECO:0000256" key="5">
    <source>
        <dbReference type="ARBA" id="ARBA00022723"/>
    </source>
</evidence>
<evidence type="ECO:0000256" key="4">
    <source>
        <dbReference type="ARBA" id="ARBA00022679"/>
    </source>
</evidence>
<dbReference type="GO" id="GO:0061665">
    <property type="term" value="F:SUMO ligase activity"/>
    <property type="evidence" value="ECO:0007669"/>
    <property type="project" value="TreeGrafter"/>
</dbReference>
<dbReference type="Proteomes" id="UP001157974">
    <property type="component" value="Unassembled WGS sequence"/>
</dbReference>
<comment type="subcellular location">
    <subcellularLocation>
        <location evidence="1">Nucleus</location>
    </subcellularLocation>
</comment>
<evidence type="ECO:0000256" key="6">
    <source>
        <dbReference type="ARBA" id="ARBA00022771"/>
    </source>
</evidence>
<dbReference type="InterPro" id="IPR013083">
    <property type="entry name" value="Znf_RING/FYVE/PHD"/>
</dbReference>
<comment type="pathway">
    <text evidence="2">Protein modification; protein sumoylation.</text>
</comment>
<comment type="caution">
    <text evidence="12">The sequence shown here is derived from an EMBL/GenBank/DDBJ whole genome shotgun (WGS) entry which is preliminary data.</text>
</comment>
<evidence type="ECO:0000256" key="1">
    <source>
        <dbReference type="ARBA" id="ARBA00004123"/>
    </source>
</evidence>
<name>A0AAV8V282_9RHOD</name>